<dbReference type="Proteomes" id="UP001438953">
    <property type="component" value="Unassembled WGS sequence"/>
</dbReference>
<evidence type="ECO:0000256" key="2">
    <source>
        <dbReference type="SAM" id="SignalP"/>
    </source>
</evidence>
<feature type="signal peptide" evidence="2">
    <location>
        <begin position="1"/>
        <end position="17"/>
    </location>
</feature>
<dbReference type="RefSeq" id="WP_339113315.1">
    <property type="nucleotide sequence ID" value="NZ_JAYWLC010000018.1"/>
</dbReference>
<feature type="transmembrane region" description="Helical" evidence="1">
    <location>
        <begin position="33"/>
        <end position="52"/>
    </location>
</feature>
<name>A0ABV1SKI7_9RHOB</name>
<proteinExistence type="predicted"/>
<keyword evidence="2" id="KW-0732">Signal</keyword>
<organism evidence="3 4">
    <name type="scientific">Thioclava kandeliae</name>
    <dbReference type="NCBI Taxonomy" id="3070818"/>
    <lineage>
        <taxon>Bacteria</taxon>
        <taxon>Pseudomonadati</taxon>
        <taxon>Pseudomonadota</taxon>
        <taxon>Alphaproteobacteria</taxon>
        <taxon>Rhodobacterales</taxon>
        <taxon>Paracoccaceae</taxon>
        <taxon>Thioclava</taxon>
    </lineage>
</organism>
<evidence type="ECO:0000313" key="3">
    <source>
        <dbReference type="EMBL" id="MER5173409.1"/>
    </source>
</evidence>
<keyword evidence="4" id="KW-1185">Reference proteome</keyword>
<accession>A0ABV1SKI7</accession>
<protein>
    <recommendedName>
        <fullName evidence="5">Cobalamin biosynthesis protein CbiM</fullName>
    </recommendedName>
</protein>
<feature type="chain" id="PRO_5045767607" description="Cobalamin biosynthesis protein CbiM" evidence="2">
    <location>
        <begin position="18"/>
        <end position="62"/>
    </location>
</feature>
<evidence type="ECO:0000313" key="4">
    <source>
        <dbReference type="Proteomes" id="UP001438953"/>
    </source>
</evidence>
<gene>
    <name evidence="3" type="ORF">VSX56_16705</name>
</gene>
<keyword evidence="1" id="KW-1133">Transmembrane helix</keyword>
<reference evidence="3 4" key="2">
    <citation type="submission" date="2024-06" db="EMBL/GenBank/DDBJ databases">
        <title>Thioclava kandeliae sp. nov. from a rhizosphere soil sample of Kandelia candel in a mangrove.</title>
        <authorList>
            <person name="Mu T."/>
        </authorList>
    </citation>
    <scope>NUCLEOTIDE SEQUENCE [LARGE SCALE GENOMIC DNA]</scope>
    <source>
        <strain evidence="3 4">CPCC 100088</strain>
    </source>
</reference>
<sequence>MKYLAILAVWAATPALAHEGHPTASGPFGHEISHLVLGAVAIGVVYLVVELARKVFGKSKED</sequence>
<keyword evidence="1" id="KW-0812">Transmembrane</keyword>
<dbReference type="EMBL" id="JAYWLC010000018">
    <property type="protein sequence ID" value="MER5173409.1"/>
    <property type="molecule type" value="Genomic_DNA"/>
</dbReference>
<reference evidence="3 4" key="1">
    <citation type="submission" date="2024-01" db="EMBL/GenBank/DDBJ databases">
        <authorList>
            <person name="Deng Y."/>
            <person name="Su J."/>
        </authorList>
    </citation>
    <scope>NUCLEOTIDE SEQUENCE [LARGE SCALE GENOMIC DNA]</scope>
    <source>
        <strain evidence="3 4">CPCC 100088</strain>
    </source>
</reference>
<evidence type="ECO:0000256" key="1">
    <source>
        <dbReference type="SAM" id="Phobius"/>
    </source>
</evidence>
<evidence type="ECO:0008006" key="5">
    <source>
        <dbReference type="Google" id="ProtNLM"/>
    </source>
</evidence>
<comment type="caution">
    <text evidence="3">The sequence shown here is derived from an EMBL/GenBank/DDBJ whole genome shotgun (WGS) entry which is preliminary data.</text>
</comment>
<keyword evidence="1" id="KW-0472">Membrane</keyword>